<feature type="region of interest" description="Disordered" evidence="1">
    <location>
        <begin position="1"/>
        <end position="60"/>
    </location>
</feature>
<dbReference type="Proteomes" id="UP000777482">
    <property type="component" value="Unassembled WGS sequence"/>
</dbReference>
<comment type="caution">
    <text evidence="2">The sequence shown here is derived from an EMBL/GenBank/DDBJ whole genome shotgun (WGS) entry which is preliminary data.</text>
</comment>
<evidence type="ECO:0000256" key="1">
    <source>
        <dbReference type="SAM" id="MobiDB-lite"/>
    </source>
</evidence>
<gene>
    <name evidence="2" type="ORF">C6P46_005385</name>
</gene>
<feature type="compositionally biased region" description="Low complexity" evidence="1">
    <location>
        <begin position="77"/>
        <end position="87"/>
    </location>
</feature>
<accession>A0A9P6VYT8</accession>
<evidence type="ECO:0000313" key="3">
    <source>
        <dbReference type="Proteomes" id="UP000777482"/>
    </source>
</evidence>
<reference evidence="2 3" key="1">
    <citation type="submission" date="2020-11" db="EMBL/GenBank/DDBJ databases">
        <title>Kefir isolates.</title>
        <authorList>
            <person name="Marcisauskas S."/>
            <person name="Kim Y."/>
            <person name="Blasche S."/>
        </authorList>
    </citation>
    <scope>NUCLEOTIDE SEQUENCE [LARGE SCALE GENOMIC DNA]</scope>
    <source>
        <strain evidence="2 3">KR</strain>
    </source>
</reference>
<feature type="region of interest" description="Disordered" evidence="1">
    <location>
        <begin position="77"/>
        <end position="102"/>
    </location>
</feature>
<keyword evidence="3" id="KW-1185">Reference proteome</keyword>
<proteinExistence type="predicted"/>
<evidence type="ECO:0000313" key="2">
    <source>
        <dbReference type="EMBL" id="KAG0659000.1"/>
    </source>
</evidence>
<sequence>MSGGRHRAPASDMTLKGDIVLDFPSSTTTATRRRESTPTTDSVLARNRRQTTAGGDAAEVDIWVESRDSYVPLLPSSSNLPSPSESEFAPFVMDPPPSPPPKDIPPAPTISTLPSKGGFYSKSTSIAQARSHKSLKQLQGMHDHRQQPTRPLNWRDKGQEMARLRKKSATSAGLGLSIQQIIGTAATIAILTLGAVVYVSSRGKSAVVKHMQRREQILAASLAPTSSSISHHRPPHMHESFRDELSTDAHYVLSVPHGDFAEQTMNLYHLTHLSTAMHRIPIAHPFLLPDPKQPGVLSEHAVPTIYDLARFAAGTSVSILDWNDLRPHETGGVHKVEQLGCWVGEVSAAERADRVAKMQSTGLAPGFVPVRLKLGASEAGQGDDLKETHGFLARFDKDLSAQTGLIEQARHISAAGLSKHDAVPEDQVFCIDHTLYRPEHPTTKHSTTHLDPRDHTAFFKHGRHLHFAPEIHETAGEIVAHLLGHKHSFLAVHISASARASECKLLDEPDRCEANLLDYQRAVGRVKHVVAQTAGRKNRENRHAAKNLSVVVSTDIKDLAFLGELANLGWTVLDYDDLEIRERFGRWDPQLMDQAIESRASGFVGTRGSAQSTISALRVRTWRSGPTELI</sequence>
<dbReference type="Gene3D" id="3.40.50.11350">
    <property type="match status" value="1"/>
</dbReference>
<dbReference type="OrthoDB" id="423313at2759"/>
<dbReference type="AlphaFoldDB" id="A0A9P6VYT8"/>
<name>A0A9P6VYT8_RHOMI</name>
<dbReference type="CDD" id="cd11296">
    <property type="entry name" value="O-FucT_like"/>
    <property type="match status" value="1"/>
</dbReference>
<protein>
    <submittedName>
        <fullName evidence="2">Uncharacterized protein</fullName>
    </submittedName>
</protein>
<feature type="compositionally biased region" description="Pro residues" evidence="1">
    <location>
        <begin position="93"/>
        <end position="102"/>
    </location>
</feature>
<dbReference type="EMBL" id="PUHQ01000059">
    <property type="protein sequence ID" value="KAG0659000.1"/>
    <property type="molecule type" value="Genomic_DNA"/>
</dbReference>
<organism evidence="2 3">
    <name type="scientific">Rhodotorula mucilaginosa</name>
    <name type="common">Yeast</name>
    <name type="synonym">Rhodotorula rubra</name>
    <dbReference type="NCBI Taxonomy" id="5537"/>
    <lineage>
        <taxon>Eukaryota</taxon>
        <taxon>Fungi</taxon>
        <taxon>Dikarya</taxon>
        <taxon>Basidiomycota</taxon>
        <taxon>Pucciniomycotina</taxon>
        <taxon>Microbotryomycetes</taxon>
        <taxon>Sporidiobolales</taxon>
        <taxon>Sporidiobolaceae</taxon>
        <taxon>Rhodotorula</taxon>
    </lineage>
</organism>